<dbReference type="EMBL" id="JBHULD010000025">
    <property type="protein sequence ID" value="MFD2556903.1"/>
    <property type="molecule type" value="Genomic_DNA"/>
</dbReference>
<evidence type="ECO:0000313" key="1">
    <source>
        <dbReference type="EMBL" id="MFD2556903.1"/>
    </source>
</evidence>
<protein>
    <submittedName>
        <fullName evidence="1">DUF6266 family protein</fullName>
    </submittedName>
</protein>
<dbReference type="Pfam" id="PF19781">
    <property type="entry name" value="DUF6266"/>
    <property type="match status" value="1"/>
</dbReference>
<name>A0ABW5L9T7_9SPHI</name>
<evidence type="ECO:0000313" key="2">
    <source>
        <dbReference type="Proteomes" id="UP001597440"/>
    </source>
</evidence>
<proteinExistence type="predicted"/>
<reference evidence="2" key="1">
    <citation type="journal article" date="2019" name="Int. J. Syst. Evol. Microbiol.">
        <title>The Global Catalogue of Microorganisms (GCM) 10K type strain sequencing project: providing services to taxonomists for standard genome sequencing and annotation.</title>
        <authorList>
            <consortium name="The Broad Institute Genomics Platform"/>
            <consortium name="The Broad Institute Genome Sequencing Center for Infectious Disease"/>
            <person name="Wu L."/>
            <person name="Ma J."/>
        </authorList>
    </citation>
    <scope>NUCLEOTIDE SEQUENCE [LARGE SCALE GENOMIC DNA]</scope>
    <source>
        <strain evidence="2">KCTC 52298</strain>
    </source>
</reference>
<dbReference type="Proteomes" id="UP001597440">
    <property type="component" value="Unassembled WGS sequence"/>
</dbReference>
<comment type="caution">
    <text evidence="1">The sequence shown here is derived from an EMBL/GenBank/DDBJ whole genome shotgun (WGS) entry which is preliminary data.</text>
</comment>
<accession>A0ABW5L9T7</accession>
<dbReference type="InterPro" id="IPR046233">
    <property type="entry name" value="DUF6266"/>
</dbReference>
<organism evidence="1 2">
    <name type="scientific">Sphingobacterium tabacisoli</name>
    <dbReference type="NCBI Taxonomy" id="2044855"/>
    <lineage>
        <taxon>Bacteria</taxon>
        <taxon>Pseudomonadati</taxon>
        <taxon>Bacteroidota</taxon>
        <taxon>Sphingobacteriia</taxon>
        <taxon>Sphingobacteriales</taxon>
        <taxon>Sphingobacteriaceae</taxon>
        <taxon>Sphingobacterium</taxon>
    </lineage>
</organism>
<sequence length="178" mass="20016">MIIYNGASSLLDPRVVSRMRFGHAAKFLAPLAPLIKIGLATRRKGKTAMGRAMSHVLSVAMNKEFPNLEIEPANVRLSEGNLPNPTHIRIEREENVIKVSWEKTALGREVYADDEVIICAYDIPGKVAFRNTEPAERKDGCSNIELSDDKTDVSVHLYLMCHNRDKTKFSRSIYLGYL</sequence>
<dbReference type="RefSeq" id="WP_210354705.1">
    <property type="nucleotide sequence ID" value="NZ_JAEQMU010000002.1"/>
</dbReference>
<gene>
    <name evidence="1" type="ORF">ACFSQW_21110</name>
</gene>
<keyword evidence="2" id="KW-1185">Reference proteome</keyword>